<dbReference type="Gene3D" id="1.10.530.10">
    <property type="match status" value="1"/>
</dbReference>
<gene>
    <name evidence="2" type="ORF">LP092_15390</name>
</gene>
<geneLocation type="plasmid" evidence="2 3">
    <name>unnamed1</name>
</geneLocation>
<reference evidence="2" key="1">
    <citation type="journal article" date="2022" name="BMC Microbiol.">
        <title>Whole genome sequencing of Moraxella bovis strains from North America reveals two genotypes with different genetic determinants.</title>
        <authorList>
            <person name="Wynn E.L."/>
            <person name="Hille M.M."/>
            <person name="Loy J.D."/>
            <person name="Schuller G."/>
            <person name="Kuhn K.L."/>
            <person name="Dickey A.M."/>
            <person name="Bono J.L."/>
            <person name="Clawson M.L."/>
        </authorList>
    </citation>
    <scope>NUCLEOTIDE SEQUENCE</scope>
    <source>
        <strain evidence="2">SAM102599</strain>
    </source>
</reference>
<proteinExistence type="predicted"/>
<evidence type="ECO:0000313" key="3">
    <source>
        <dbReference type="Proteomes" id="UP001163632"/>
    </source>
</evidence>
<protein>
    <submittedName>
        <fullName evidence="2">Uncharacterized protein</fullName>
    </submittedName>
</protein>
<dbReference type="Gene3D" id="2.70.70.10">
    <property type="entry name" value="Glucose Permease (Domain IIA)"/>
    <property type="match status" value="1"/>
</dbReference>
<evidence type="ECO:0000256" key="1">
    <source>
        <dbReference type="SAM" id="MobiDB-lite"/>
    </source>
</evidence>
<accession>A0ABY6MAZ2</accession>
<feature type="compositionally biased region" description="Polar residues" evidence="1">
    <location>
        <begin position="17"/>
        <end position="34"/>
    </location>
</feature>
<name>A0ABY6MAZ2_MORBO</name>
<evidence type="ECO:0000313" key="2">
    <source>
        <dbReference type="EMBL" id="UZA04750.1"/>
    </source>
</evidence>
<dbReference type="InterPro" id="IPR018247">
    <property type="entry name" value="EF_Hand_1_Ca_BS"/>
</dbReference>
<feature type="region of interest" description="Disordered" evidence="1">
    <location>
        <begin position="1"/>
        <end position="34"/>
    </location>
</feature>
<organism evidence="2 3">
    <name type="scientific">Moraxella bovis</name>
    <dbReference type="NCBI Taxonomy" id="476"/>
    <lineage>
        <taxon>Bacteria</taxon>
        <taxon>Pseudomonadati</taxon>
        <taxon>Pseudomonadota</taxon>
        <taxon>Gammaproteobacteria</taxon>
        <taxon>Moraxellales</taxon>
        <taxon>Moraxellaceae</taxon>
        <taxon>Moraxella</taxon>
    </lineage>
</organism>
<sequence>MQISYANDNNEDAKPAQSDNKLPSGTFSSKSPTNVPTYTVLAIPPHQGDISRLTNNPGRFGDFRWRNGRAGFHQGIDINGINYNLFAPFDGRAENTSWGVQTTNNEGTLVYGHAKFILPKTSTVKAGDRIAFEASRATSNVHLHLEHIPAGSKPVFDVWLGERGKGGQFGNNVVKDIYYKKSPQHMSAANGKRRSDPTPVMSFDVTLADNGRYTKWLGNTARQQFNLLYGGNLPLGGLRYGSIIPIKKPTVSFPAVTAFKAWDSASAAAANMSSVDAVVSADMAGYDLSGNYISYQALASFIASDNGAQFGSMPSTLLDSDFTKMSMLQITTGIGSHRYGNIDWYKQMSSLSSKGMLTEYLIMNAEENFLRHQNQLLKNRIEMLLAGLTKARMHNYSKKVETLQVLAQAPTIPRIIDRELQVSDDEYVSAGGQGDGSDVGSVEYAKTPIPKGFTLEKAKIIMQTAKNIGVHPNDLAAVISFETVGTFSPSIKNPKSSATGLIQFMKGSGGTPGKYYGMTREQFASLTFESQMKYVERYFKERGFRADKPRNVADLYTAVTGYGYKRGSEAYELNKVWDSNKDGYIDKGEMVRNSAFKAHQKDYMKQVGLSN</sequence>
<dbReference type="Proteomes" id="UP001163632">
    <property type="component" value="Plasmid unnamed1"/>
</dbReference>
<dbReference type="RefSeq" id="WP_264697313.1">
    <property type="nucleotide sequence ID" value="NZ_CP087831.1"/>
</dbReference>
<keyword evidence="3" id="KW-1185">Reference proteome</keyword>
<dbReference type="SUPFAM" id="SSF51261">
    <property type="entry name" value="Duplicated hybrid motif"/>
    <property type="match status" value="1"/>
</dbReference>
<keyword evidence="2" id="KW-0614">Plasmid</keyword>
<dbReference type="InterPro" id="IPR011055">
    <property type="entry name" value="Dup_hybrid_motif"/>
</dbReference>
<dbReference type="EMBL" id="CP087831">
    <property type="protein sequence ID" value="UZA04750.1"/>
    <property type="molecule type" value="Genomic_DNA"/>
</dbReference>
<dbReference type="PROSITE" id="PS00018">
    <property type="entry name" value="EF_HAND_1"/>
    <property type="match status" value="1"/>
</dbReference>